<keyword evidence="4" id="KW-1185">Reference proteome</keyword>
<dbReference type="PANTHER" id="PTHR30204">
    <property type="entry name" value="REDOX-CYCLING DRUG-SENSING TRANSCRIPTIONAL ACTIVATOR SOXR"/>
    <property type="match status" value="1"/>
</dbReference>
<gene>
    <name evidence="3" type="ORF">DT603_01120</name>
</gene>
<dbReference type="SUPFAM" id="SSF46955">
    <property type="entry name" value="Putative DNA-binding domain"/>
    <property type="match status" value="1"/>
</dbReference>
<reference evidence="3 4" key="1">
    <citation type="submission" date="2018-07" db="EMBL/GenBank/DDBJ databases">
        <title>Whole genome Sequencing of Pseudoxanthomonas gei KCTC 32298 (T).</title>
        <authorList>
            <person name="Kumar S."/>
            <person name="Bansal K."/>
            <person name="Kaur A."/>
            <person name="Patil P."/>
            <person name="Sharma S."/>
            <person name="Patil P.B."/>
        </authorList>
    </citation>
    <scope>NUCLEOTIDE SEQUENCE [LARGE SCALE GENOMIC DNA]</scope>
    <source>
        <strain evidence="3 4">KCTC 32298</strain>
    </source>
</reference>
<dbReference type="Proteomes" id="UP001429354">
    <property type="component" value="Unassembled WGS sequence"/>
</dbReference>
<evidence type="ECO:0000313" key="3">
    <source>
        <dbReference type="EMBL" id="NDK37448.1"/>
    </source>
</evidence>
<feature type="domain" description="HTH merR-type" evidence="2">
    <location>
        <begin position="1"/>
        <end position="69"/>
    </location>
</feature>
<dbReference type="RefSeq" id="WP_162348008.1">
    <property type="nucleotide sequence ID" value="NZ_QOVG01000001.1"/>
</dbReference>
<dbReference type="Pfam" id="PF13411">
    <property type="entry name" value="MerR_1"/>
    <property type="match status" value="1"/>
</dbReference>
<dbReference type="CDD" id="cd04770">
    <property type="entry name" value="HTH_HMRTR"/>
    <property type="match status" value="1"/>
</dbReference>
<dbReference type="SMART" id="SM00422">
    <property type="entry name" value="HTH_MERR"/>
    <property type="match status" value="1"/>
</dbReference>
<comment type="caution">
    <text evidence="3">The sequence shown here is derived from an EMBL/GenBank/DDBJ whole genome shotgun (WGS) entry which is preliminary data.</text>
</comment>
<dbReference type="InterPro" id="IPR009061">
    <property type="entry name" value="DNA-bd_dom_put_sf"/>
</dbReference>
<protein>
    <submittedName>
        <fullName evidence="3">Heavy metal-responsive transcriptional regulator</fullName>
    </submittedName>
</protein>
<sequence length="132" mass="14371">MNIGELARLTGAPIDTIRYYERQQLLPTPTRSASGYRRYGDDDVTRLHFIRRAKVLGFSLEEIGELMAISAGRHGDMAAMKQAASDKLAQIEIRQAELARMHAALLTLVEACPGHGALEACPIIAALGKEPA</sequence>
<dbReference type="PANTHER" id="PTHR30204:SF92">
    <property type="entry name" value="HTH-TYPE TRANSCRIPTIONAL REGULATOR ZNTR"/>
    <property type="match status" value="1"/>
</dbReference>
<evidence type="ECO:0000256" key="1">
    <source>
        <dbReference type="ARBA" id="ARBA00023125"/>
    </source>
</evidence>
<proteinExistence type="predicted"/>
<keyword evidence="1" id="KW-0238">DNA-binding</keyword>
<evidence type="ECO:0000313" key="4">
    <source>
        <dbReference type="Proteomes" id="UP001429354"/>
    </source>
</evidence>
<organism evidence="3 4">
    <name type="scientific">Pseudoxanthomonas gei</name>
    <dbReference type="NCBI Taxonomy" id="1383030"/>
    <lineage>
        <taxon>Bacteria</taxon>
        <taxon>Pseudomonadati</taxon>
        <taxon>Pseudomonadota</taxon>
        <taxon>Gammaproteobacteria</taxon>
        <taxon>Lysobacterales</taxon>
        <taxon>Lysobacteraceae</taxon>
        <taxon>Pseudoxanthomonas</taxon>
    </lineage>
</organism>
<dbReference type="EMBL" id="QOVG01000001">
    <property type="protein sequence ID" value="NDK37448.1"/>
    <property type="molecule type" value="Genomic_DNA"/>
</dbReference>
<accession>A0ABX0AE50</accession>
<dbReference type="InterPro" id="IPR000551">
    <property type="entry name" value="MerR-type_HTH_dom"/>
</dbReference>
<dbReference type="Gene3D" id="1.10.1660.10">
    <property type="match status" value="1"/>
</dbReference>
<dbReference type="PRINTS" id="PR00040">
    <property type="entry name" value="HTHMERR"/>
</dbReference>
<dbReference type="InterPro" id="IPR047057">
    <property type="entry name" value="MerR_fam"/>
</dbReference>
<name>A0ABX0AE50_9GAMM</name>
<evidence type="ECO:0000259" key="2">
    <source>
        <dbReference type="PROSITE" id="PS50937"/>
    </source>
</evidence>
<dbReference type="PROSITE" id="PS50937">
    <property type="entry name" value="HTH_MERR_2"/>
    <property type="match status" value="1"/>
</dbReference>